<evidence type="ECO:0000256" key="1">
    <source>
        <dbReference type="SAM" id="Phobius"/>
    </source>
</evidence>
<keyword evidence="1" id="KW-0812">Transmembrane</keyword>
<gene>
    <name evidence="2" type="ORF">FHK87_10895</name>
</gene>
<dbReference type="OrthoDB" id="1164687at2"/>
<evidence type="ECO:0000313" key="2">
    <source>
        <dbReference type="EMBL" id="TPN85789.1"/>
    </source>
</evidence>
<dbReference type="AlphaFoldDB" id="A0A504JG31"/>
<keyword evidence="3" id="KW-1185">Reference proteome</keyword>
<keyword evidence="1" id="KW-1133">Transmembrane helix</keyword>
<sequence length="80" mass="9109">MTQQKRNIKDYLDAILDKDGIKTEVTITLTNETMTKIIISLLLAGVTMVTVFHLIKNYFPNAQLAALEQEVYHISKTLNQ</sequence>
<dbReference type="EMBL" id="VFWZ01000003">
    <property type="protein sequence ID" value="TPN85789.1"/>
    <property type="molecule type" value="Genomic_DNA"/>
</dbReference>
<accession>A0A504JG31</accession>
<dbReference type="RefSeq" id="WP_140592763.1">
    <property type="nucleotide sequence ID" value="NZ_VFWZ01000003.1"/>
</dbReference>
<feature type="transmembrane region" description="Helical" evidence="1">
    <location>
        <begin position="37"/>
        <end position="55"/>
    </location>
</feature>
<keyword evidence="1" id="KW-0472">Membrane</keyword>
<proteinExistence type="predicted"/>
<reference evidence="2 3" key="1">
    <citation type="submission" date="2019-06" db="EMBL/GenBank/DDBJ databases">
        <authorList>
            <person name="Meng X."/>
        </authorList>
    </citation>
    <scope>NUCLEOTIDE SEQUENCE [LARGE SCALE GENOMIC DNA]</scope>
    <source>
        <strain evidence="2 3">M625</strain>
    </source>
</reference>
<evidence type="ECO:0000313" key="3">
    <source>
        <dbReference type="Proteomes" id="UP000315540"/>
    </source>
</evidence>
<comment type="caution">
    <text evidence="2">The sequence shown here is derived from an EMBL/GenBank/DDBJ whole genome shotgun (WGS) entry which is preliminary data.</text>
</comment>
<protein>
    <submittedName>
        <fullName evidence="2">Uncharacterized protein</fullName>
    </submittedName>
</protein>
<name>A0A504JG31_9FLAO</name>
<dbReference type="Proteomes" id="UP000315540">
    <property type="component" value="Unassembled WGS sequence"/>
</dbReference>
<organism evidence="2 3">
    <name type="scientific">Aquimarina algicola</name>
    <dbReference type="NCBI Taxonomy" id="2589995"/>
    <lineage>
        <taxon>Bacteria</taxon>
        <taxon>Pseudomonadati</taxon>
        <taxon>Bacteroidota</taxon>
        <taxon>Flavobacteriia</taxon>
        <taxon>Flavobacteriales</taxon>
        <taxon>Flavobacteriaceae</taxon>
        <taxon>Aquimarina</taxon>
    </lineage>
</organism>